<keyword evidence="2" id="KW-0238">DNA-binding</keyword>
<proteinExistence type="predicted"/>
<evidence type="ECO:0000256" key="1">
    <source>
        <dbReference type="ARBA" id="ARBA00023015"/>
    </source>
</evidence>
<evidence type="ECO:0000256" key="3">
    <source>
        <dbReference type="ARBA" id="ARBA00023163"/>
    </source>
</evidence>
<feature type="domain" description="HTH hxlR-type" evidence="4">
    <location>
        <begin position="8"/>
        <end position="106"/>
    </location>
</feature>
<reference evidence="5 6" key="1">
    <citation type="journal article" date="2013" name="Genome Announc.">
        <title>Draft Genome Sequence of Rhodococcus rhodnii Strain LMG5362, a Symbiont of Rhodnius prolixus (Hemiptera, Reduviidae, Triatominae), the Principle Vector of Trypanosoma cruzi.</title>
        <authorList>
            <person name="Pachebat J.A."/>
            <person name="van Keulen G."/>
            <person name="Whitten M.M."/>
            <person name="Girdwood S."/>
            <person name="Del Sol R."/>
            <person name="Dyson P.J."/>
            <person name="Facey P.D."/>
        </authorList>
    </citation>
    <scope>NUCLEOTIDE SEQUENCE [LARGE SCALE GENOMIC DNA]</scope>
    <source>
        <strain evidence="5 6">LMG 5362</strain>
    </source>
</reference>
<dbReference type="Proteomes" id="UP000013525">
    <property type="component" value="Unassembled WGS sequence"/>
</dbReference>
<dbReference type="GO" id="GO:0003677">
    <property type="term" value="F:DNA binding"/>
    <property type="evidence" value="ECO:0007669"/>
    <property type="project" value="UniProtKB-KW"/>
</dbReference>
<keyword evidence="3" id="KW-0804">Transcription</keyword>
<dbReference type="PROSITE" id="PS51118">
    <property type="entry name" value="HTH_HXLR"/>
    <property type="match status" value="1"/>
</dbReference>
<gene>
    <name evidence="5" type="ORF">Rrhod_2654</name>
</gene>
<evidence type="ECO:0000259" key="4">
    <source>
        <dbReference type="PROSITE" id="PS51118"/>
    </source>
</evidence>
<comment type="caution">
    <text evidence="5">The sequence shown here is derived from an EMBL/GenBank/DDBJ whole genome shotgun (WGS) entry which is preliminary data.</text>
</comment>
<name>R7WL15_9NOCA</name>
<evidence type="ECO:0000313" key="6">
    <source>
        <dbReference type="Proteomes" id="UP000013525"/>
    </source>
</evidence>
<evidence type="ECO:0000256" key="2">
    <source>
        <dbReference type="ARBA" id="ARBA00023125"/>
    </source>
</evidence>
<dbReference type="PANTHER" id="PTHR33204:SF29">
    <property type="entry name" value="TRANSCRIPTIONAL REGULATOR"/>
    <property type="match status" value="1"/>
</dbReference>
<dbReference type="RefSeq" id="WP_010838704.1">
    <property type="nucleotide sequence ID" value="NZ_APMY01000077.1"/>
</dbReference>
<dbReference type="InterPro" id="IPR002577">
    <property type="entry name" value="HTH_HxlR"/>
</dbReference>
<dbReference type="eggNOG" id="COG1733">
    <property type="taxonomic scope" value="Bacteria"/>
</dbReference>
<dbReference type="InterPro" id="IPR036390">
    <property type="entry name" value="WH_DNA-bd_sf"/>
</dbReference>
<dbReference type="AlphaFoldDB" id="R7WL15"/>
<evidence type="ECO:0000313" key="5">
    <source>
        <dbReference type="EMBL" id="EOM76006.1"/>
    </source>
</evidence>
<organism evidence="5 6">
    <name type="scientific">Rhodococcus rhodnii LMG 5362</name>
    <dbReference type="NCBI Taxonomy" id="1273125"/>
    <lineage>
        <taxon>Bacteria</taxon>
        <taxon>Bacillati</taxon>
        <taxon>Actinomycetota</taxon>
        <taxon>Actinomycetes</taxon>
        <taxon>Mycobacteriales</taxon>
        <taxon>Nocardiaceae</taxon>
        <taxon>Rhodococcus</taxon>
    </lineage>
</organism>
<accession>R7WL15</accession>
<dbReference type="Pfam" id="PF01638">
    <property type="entry name" value="HxlR"/>
    <property type="match status" value="1"/>
</dbReference>
<dbReference type="PATRIC" id="fig|1273125.3.peg.2535"/>
<dbReference type="SUPFAM" id="SSF46785">
    <property type="entry name" value="Winged helix' DNA-binding domain"/>
    <property type="match status" value="1"/>
</dbReference>
<sequence length="114" mass="12685">MDHPDYDCGVNVAFDVVGTKWKPTILWCLSQGARRFAALRREVGAISEKVLAQQLRELERDGIVTRTVHEGFPLRVEYTLTERGTRLDAALTAVAEWGEQNVDHVVAARASAHA</sequence>
<dbReference type="InterPro" id="IPR036388">
    <property type="entry name" value="WH-like_DNA-bd_sf"/>
</dbReference>
<keyword evidence="6" id="KW-1185">Reference proteome</keyword>
<keyword evidence="1" id="KW-0805">Transcription regulation</keyword>
<dbReference type="PANTHER" id="PTHR33204">
    <property type="entry name" value="TRANSCRIPTIONAL REGULATOR, MARR FAMILY"/>
    <property type="match status" value="1"/>
</dbReference>
<dbReference type="EMBL" id="APMY01000077">
    <property type="protein sequence ID" value="EOM76006.1"/>
    <property type="molecule type" value="Genomic_DNA"/>
</dbReference>
<dbReference type="Gene3D" id="1.10.10.10">
    <property type="entry name" value="Winged helix-like DNA-binding domain superfamily/Winged helix DNA-binding domain"/>
    <property type="match status" value="1"/>
</dbReference>
<protein>
    <submittedName>
        <fullName evidence="5">Transcriptional regulator</fullName>
    </submittedName>
</protein>